<keyword evidence="10" id="KW-1185">Reference proteome</keyword>
<evidence type="ECO:0000256" key="4">
    <source>
        <dbReference type="ARBA" id="ARBA00022801"/>
    </source>
</evidence>
<dbReference type="SUPFAM" id="SSF143081">
    <property type="entry name" value="BB1717-like"/>
    <property type="match status" value="1"/>
</dbReference>
<gene>
    <name evidence="9" type="ORF">PUMCH_002398</name>
</gene>
<dbReference type="PANTHER" id="PTHR13604:SF0">
    <property type="entry name" value="ABASIC SITE PROCESSING PROTEIN HMCES"/>
    <property type="match status" value="1"/>
</dbReference>
<accession>A0AAX4HBE7</accession>
<dbReference type="RefSeq" id="XP_062877478.1">
    <property type="nucleotide sequence ID" value="XM_063021408.1"/>
</dbReference>
<feature type="compositionally biased region" description="Basic and acidic residues" evidence="8">
    <location>
        <begin position="330"/>
        <end position="340"/>
    </location>
</feature>
<dbReference type="GO" id="GO:0106300">
    <property type="term" value="P:protein-DNA covalent cross-linking repair"/>
    <property type="evidence" value="ECO:0007669"/>
    <property type="project" value="InterPro"/>
</dbReference>
<dbReference type="InterPro" id="IPR003738">
    <property type="entry name" value="SRAP"/>
</dbReference>
<keyword evidence="7" id="KW-0456">Lyase</keyword>
<keyword evidence="5" id="KW-0190">Covalent protein-DNA linkage</keyword>
<evidence type="ECO:0000313" key="10">
    <source>
        <dbReference type="Proteomes" id="UP001338582"/>
    </source>
</evidence>
<evidence type="ECO:0000313" key="9">
    <source>
        <dbReference type="EMBL" id="WPK25095.1"/>
    </source>
</evidence>
<feature type="compositionally biased region" description="Acidic residues" evidence="8">
    <location>
        <begin position="341"/>
        <end position="350"/>
    </location>
</feature>
<evidence type="ECO:0000256" key="1">
    <source>
        <dbReference type="ARBA" id="ARBA00008136"/>
    </source>
</evidence>
<evidence type="ECO:0008006" key="11">
    <source>
        <dbReference type="Google" id="ProtNLM"/>
    </source>
</evidence>
<dbReference type="Proteomes" id="UP001338582">
    <property type="component" value="Chromosome 3"/>
</dbReference>
<name>A0AAX4HBE7_9ASCO</name>
<evidence type="ECO:0000256" key="2">
    <source>
        <dbReference type="ARBA" id="ARBA00022670"/>
    </source>
</evidence>
<keyword evidence="6" id="KW-0238">DNA-binding</keyword>
<dbReference type="AlphaFoldDB" id="A0AAX4HBE7"/>
<evidence type="ECO:0000256" key="3">
    <source>
        <dbReference type="ARBA" id="ARBA00022763"/>
    </source>
</evidence>
<keyword evidence="4" id="KW-0378">Hydrolase</keyword>
<evidence type="ECO:0000256" key="6">
    <source>
        <dbReference type="ARBA" id="ARBA00023125"/>
    </source>
</evidence>
<dbReference type="GeneID" id="88173463"/>
<feature type="compositionally biased region" description="Basic and acidic residues" evidence="8">
    <location>
        <begin position="272"/>
        <end position="294"/>
    </location>
</feature>
<dbReference type="InterPro" id="IPR036590">
    <property type="entry name" value="SRAP-like"/>
</dbReference>
<evidence type="ECO:0000256" key="7">
    <source>
        <dbReference type="ARBA" id="ARBA00023239"/>
    </source>
</evidence>
<proteinExistence type="inferred from homology"/>
<organism evidence="9 10">
    <name type="scientific">Australozyma saopauloensis</name>
    <dbReference type="NCBI Taxonomy" id="291208"/>
    <lineage>
        <taxon>Eukaryota</taxon>
        <taxon>Fungi</taxon>
        <taxon>Dikarya</taxon>
        <taxon>Ascomycota</taxon>
        <taxon>Saccharomycotina</taxon>
        <taxon>Pichiomycetes</taxon>
        <taxon>Metschnikowiaceae</taxon>
        <taxon>Australozyma</taxon>
    </lineage>
</organism>
<dbReference type="EMBL" id="CP138896">
    <property type="protein sequence ID" value="WPK25095.1"/>
    <property type="molecule type" value="Genomic_DNA"/>
</dbReference>
<dbReference type="GO" id="GO:0008233">
    <property type="term" value="F:peptidase activity"/>
    <property type="evidence" value="ECO:0007669"/>
    <property type="project" value="UniProtKB-KW"/>
</dbReference>
<dbReference type="Gene3D" id="3.90.1680.10">
    <property type="entry name" value="SOS response associated peptidase-like"/>
    <property type="match status" value="1"/>
</dbReference>
<reference evidence="9 10" key="1">
    <citation type="submission" date="2023-10" db="EMBL/GenBank/DDBJ databases">
        <title>Draft Genome Sequence of Candida saopaulonensis from a very Premature Infant with Sepsis.</title>
        <authorList>
            <person name="Ning Y."/>
            <person name="Dai R."/>
            <person name="Xiao M."/>
            <person name="Xu Y."/>
            <person name="Yan Q."/>
            <person name="Zhang L."/>
        </authorList>
    </citation>
    <scope>NUCLEOTIDE SEQUENCE [LARGE SCALE GENOMIC DNA]</scope>
    <source>
        <strain evidence="9 10">19XY460</strain>
    </source>
</reference>
<dbReference type="Pfam" id="PF02586">
    <property type="entry name" value="SRAP"/>
    <property type="match status" value="1"/>
</dbReference>
<evidence type="ECO:0000256" key="8">
    <source>
        <dbReference type="SAM" id="MobiDB-lite"/>
    </source>
</evidence>
<evidence type="ECO:0000256" key="5">
    <source>
        <dbReference type="ARBA" id="ARBA00023124"/>
    </source>
</evidence>
<dbReference type="GO" id="GO:0006508">
    <property type="term" value="P:proteolysis"/>
    <property type="evidence" value="ECO:0007669"/>
    <property type="project" value="UniProtKB-KW"/>
</dbReference>
<keyword evidence="3" id="KW-0227">DNA damage</keyword>
<feature type="region of interest" description="Disordered" evidence="8">
    <location>
        <begin position="330"/>
        <end position="350"/>
    </location>
</feature>
<comment type="similarity">
    <text evidence="1">Belongs to the SOS response-associated peptidase family.</text>
</comment>
<keyword evidence="2" id="KW-0645">Protease</keyword>
<sequence length="350" mass="39740">MNHGDNFILSVQGAGFNGSYNIPPTSTGVIIYVNRDNDNTYEYVAEPLRFGVLPEWAKPKDLLPVKKGSGLGASYSREVQAQQAKLFNCRRETLSQPKSVWTQPRAHKRCVVPITGYFEWLTTKSGEKTPYYVHSDKPLLFLAGLYAHNTNYNKTDLVSHSQEYFSSFSIVTGPATGEDKNDLKWLHSRKPIFIKEFSKEWYLWLDPKGGWDDSLLECLNTDTNPVYEELKWHIVSNTVGNPKNHSQEVIKEVKVKQKSISSFFSPKKRTAAPKEESEGNVKGEGVKKEEKKDTMNIMNFVSNTKSRRTDNMYGELGDGSLPIAKRVKLEHQGSETAFREDLDDADEEDV</sequence>
<protein>
    <recommendedName>
        <fullName evidence="11">DUF159-domain-containing protein</fullName>
    </recommendedName>
</protein>
<dbReference type="GO" id="GO:0003697">
    <property type="term" value="F:single-stranded DNA binding"/>
    <property type="evidence" value="ECO:0007669"/>
    <property type="project" value="InterPro"/>
</dbReference>
<dbReference type="PANTHER" id="PTHR13604">
    <property type="entry name" value="DC12-RELATED"/>
    <property type="match status" value="1"/>
</dbReference>
<dbReference type="KEGG" id="asau:88173463"/>
<dbReference type="GO" id="GO:0016829">
    <property type="term" value="F:lyase activity"/>
    <property type="evidence" value="ECO:0007669"/>
    <property type="project" value="UniProtKB-KW"/>
</dbReference>
<feature type="region of interest" description="Disordered" evidence="8">
    <location>
        <begin position="265"/>
        <end position="295"/>
    </location>
</feature>